<gene>
    <name evidence="1" type="ORF">HYC85_030034</name>
</gene>
<dbReference type="Proteomes" id="UP000593564">
    <property type="component" value="Unassembled WGS sequence"/>
</dbReference>
<protein>
    <submittedName>
        <fullName evidence="1">Uncharacterized protein</fullName>
    </submittedName>
</protein>
<proteinExistence type="predicted"/>
<reference evidence="1 2" key="2">
    <citation type="submission" date="2020-07" db="EMBL/GenBank/DDBJ databases">
        <title>Genome assembly of wild tea tree DASZ reveals pedigree and selection history of tea varieties.</title>
        <authorList>
            <person name="Zhang W."/>
        </authorList>
    </citation>
    <scope>NUCLEOTIDE SEQUENCE [LARGE SCALE GENOMIC DNA]</scope>
    <source>
        <strain evidence="2">cv. G240</strain>
        <tissue evidence="1">Leaf</tissue>
    </source>
</reference>
<organism evidence="1 2">
    <name type="scientific">Camellia sinensis</name>
    <name type="common">Tea plant</name>
    <name type="synonym">Thea sinensis</name>
    <dbReference type="NCBI Taxonomy" id="4442"/>
    <lineage>
        <taxon>Eukaryota</taxon>
        <taxon>Viridiplantae</taxon>
        <taxon>Streptophyta</taxon>
        <taxon>Embryophyta</taxon>
        <taxon>Tracheophyta</taxon>
        <taxon>Spermatophyta</taxon>
        <taxon>Magnoliopsida</taxon>
        <taxon>eudicotyledons</taxon>
        <taxon>Gunneridae</taxon>
        <taxon>Pentapetalae</taxon>
        <taxon>asterids</taxon>
        <taxon>Ericales</taxon>
        <taxon>Theaceae</taxon>
        <taxon>Camellia</taxon>
    </lineage>
</organism>
<accession>A0A7J7FZJ9</accession>
<dbReference type="AlphaFoldDB" id="A0A7J7FZJ9"/>
<reference evidence="2" key="1">
    <citation type="journal article" date="2020" name="Nat. Commun.">
        <title>Genome assembly of wild tea tree DASZ reveals pedigree and selection history of tea varieties.</title>
        <authorList>
            <person name="Zhang W."/>
            <person name="Zhang Y."/>
            <person name="Qiu H."/>
            <person name="Guo Y."/>
            <person name="Wan H."/>
            <person name="Zhang X."/>
            <person name="Scossa F."/>
            <person name="Alseekh S."/>
            <person name="Zhang Q."/>
            <person name="Wang P."/>
            <person name="Xu L."/>
            <person name="Schmidt M.H."/>
            <person name="Jia X."/>
            <person name="Li D."/>
            <person name="Zhu A."/>
            <person name="Guo F."/>
            <person name="Chen W."/>
            <person name="Ni D."/>
            <person name="Usadel B."/>
            <person name="Fernie A.R."/>
            <person name="Wen W."/>
        </authorList>
    </citation>
    <scope>NUCLEOTIDE SEQUENCE [LARGE SCALE GENOMIC DNA]</scope>
    <source>
        <strain evidence="2">cv. G240</strain>
    </source>
</reference>
<dbReference type="EMBL" id="JACBKZ010000014">
    <property type="protein sequence ID" value="KAF5933863.1"/>
    <property type="molecule type" value="Genomic_DNA"/>
</dbReference>
<keyword evidence="2" id="KW-1185">Reference proteome</keyword>
<evidence type="ECO:0000313" key="1">
    <source>
        <dbReference type="EMBL" id="KAF5933863.1"/>
    </source>
</evidence>
<comment type="caution">
    <text evidence="1">The sequence shown here is derived from an EMBL/GenBank/DDBJ whole genome shotgun (WGS) entry which is preliminary data.</text>
</comment>
<evidence type="ECO:0000313" key="2">
    <source>
        <dbReference type="Proteomes" id="UP000593564"/>
    </source>
</evidence>
<sequence>MEVPIPSRGKLTSFVVRHDAAPQGIQNRRGKSARWPKGKTLHAEMGCEAVGPSEEEIRYDGHRGRRVGSKPLEDRIVKFTRGANGMLANNESWGVVFNSFIELE</sequence>
<name>A0A7J7FZJ9_CAMSI</name>